<gene>
    <name evidence="2" type="ORF">CCMP2556_LOCUS51648</name>
</gene>
<accession>A0ABP0SG13</accession>
<organism evidence="2 3">
    <name type="scientific">Durusdinium trenchii</name>
    <dbReference type="NCBI Taxonomy" id="1381693"/>
    <lineage>
        <taxon>Eukaryota</taxon>
        <taxon>Sar</taxon>
        <taxon>Alveolata</taxon>
        <taxon>Dinophyceae</taxon>
        <taxon>Suessiales</taxon>
        <taxon>Symbiodiniaceae</taxon>
        <taxon>Durusdinium</taxon>
    </lineage>
</organism>
<comment type="caution">
    <text evidence="2">The sequence shown here is derived from an EMBL/GenBank/DDBJ whole genome shotgun (WGS) entry which is preliminary data.</text>
</comment>
<proteinExistence type="predicted"/>
<dbReference type="PANTHER" id="PTHR33153:SF3">
    <property type="entry name" value="TRAFFICKING PROTEIN PARTICLE COMPLEX SUBUNIT 11 DOMAIN-CONTAINING PROTEIN"/>
    <property type="match status" value="1"/>
</dbReference>
<dbReference type="PANTHER" id="PTHR33153">
    <property type="entry name" value="MYND-TYPE DOMAIN-CONTAINING PROTEIN"/>
    <property type="match status" value="1"/>
</dbReference>
<evidence type="ECO:0000313" key="3">
    <source>
        <dbReference type="Proteomes" id="UP001642484"/>
    </source>
</evidence>
<reference evidence="2 3" key="1">
    <citation type="submission" date="2024-02" db="EMBL/GenBank/DDBJ databases">
        <authorList>
            <person name="Chen Y."/>
            <person name="Shah S."/>
            <person name="Dougan E. K."/>
            <person name="Thang M."/>
            <person name="Chan C."/>
        </authorList>
    </citation>
    <scope>NUCLEOTIDE SEQUENCE [LARGE SCALE GENOMIC DNA]</scope>
</reference>
<dbReference type="Proteomes" id="UP001642484">
    <property type="component" value="Unassembled WGS sequence"/>
</dbReference>
<dbReference type="EMBL" id="CAXAMN010027528">
    <property type="protein sequence ID" value="CAK9111226.1"/>
    <property type="molecule type" value="Genomic_DNA"/>
</dbReference>
<protein>
    <recommendedName>
        <fullName evidence="1">DUF7869 domain-containing protein</fullName>
    </recommendedName>
</protein>
<keyword evidence="3" id="KW-1185">Reference proteome</keyword>
<evidence type="ECO:0000259" key="1">
    <source>
        <dbReference type="Pfam" id="PF25273"/>
    </source>
</evidence>
<evidence type="ECO:0000313" key="2">
    <source>
        <dbReference type="EMBL" id="CAK9111226.1"/>
    </source>
</evidence>
<dbReference type="InterPro" id="IPR057191">
    <property type="entry name" value="DUF7869"/>
</dbReference>
<sequence length="520" mass="58982">MTLFLHEYVMFLGEPAFADLQVWMTDFRDRLRIRAESHHSTCTTCVKHRLIIRRLPRGPGRLAQVSLYKAHLARQYRDRQVYWSHRSKSRTEATSGAPVTHCSLIVDGMDQAKHCYPKSQAVQAKEFASWSRPRLQATTCIAHGHAIVVGLSPQNTKSSGSRTLELIAYMMTKPLNHIHWSNCFLHLEADNATKEIKHQTSLRMLATLIGLRRLRGCELNFLSSGHSHEDVDAHFSLTSSYLDRHPELWCIEDFRSCLQQFLANPSVRVHEPKREVIVFDSFHDWKAHFASHLHNVYLRGIGGAGAPHLFRLERIADAGLRHEDLSTKFWRRRRVAFSPGDVILRTKRFLSSPEYQQPAFLYLPACVAMEMSTASPPPVYEHDPVNTECEESKALRRYASILRQHPFSMESAAIRIDDLANNVIGRYPILDVSMCIPNGGLAVGPGVRYEPPARGQDLEAAPNRMNLIAEKPDAAERRKYRNARMNAALYRAAALLWSKGVDMATAISVVESAMRDSGEV</sequence>
<dbReference type="Pfam" id="PF25273">
    <property type="entry name" value="DUF7869"/>
    <property type="match status" value="1"/>
</dbReference>
<name>A0ABP0SG13_9DINO</name>
<feature type="domain" description="DUF7869" evidence="1">
    <location>
        <begin position="163"/>
        <end position="314"/>
    </location>
</feature>